<dbReference type="Proteomes" id="UP001209540">
    <property type="component" value="Unassembled WGS sequence"/>
</dbReference>
<dbReference type="Gene3D" id="1.25.40.10">
    <property type="entry name" value="Tetratricopeptide repeat domain"/>
    <property type="match status" value="1"/>
</dbReference>
<evidence type="ECO:0000313" key="1">
    <source>
        <dbReference type="EMBL" id="KAI9255108.1"/>
    </source>
</evidence>
<sequence length="142" mass="16681">MDDSNTIEPYQDLVIKLHAAIKNYNYQHAVNITDIMLRSHWLKIMDIRVYANAMRGKPDLALHDAQQIIESASDLTIGYIRKANTYSMYGYQLNAITVYEDGLRNTNTKHQQQEIDQLKREKQQAMAQQEKRIDFFFKGFSY</sequence>
<comment type="caution">
    <text evidence="1">The sequence shown here is derived from an EMBL/GenBank/DDBJ whole genome shotgun (WGS) entry which is preliminary data.</text>
</comment>
<dbReference type="InterPro" id="IPR011990">
    <property type="entry name" value="TPR-like_helical_dom_sf"/>
</dbReference>
<keyword evidence="2" id="KW-1185">Reference proteome</keyword>
<reference evidence="1" key="1">
    <citation type="journal article" date="2022" name="IScience">
        <title>Evolution of zygomycete secretomes and the origins of terrestrial fungal ecologies.</title>
        <authorList>
            <person name="Chang Y."/>
            <person name="Wang Y."/>
            <person name="Mondo S."/>
            <person name="Ahrendt S."/>
            <person name="Andreopoulos W."/>
            <person name="Barry K."/>
            <person name="Beard J."/>
            <person name="Benny G.L."/>
            <person name="Blankenship S."/>
            <person name="Bonito G."/>
            <person name="Cuomo C."/>
            <person name="Desiro A."/>
            <person name="Gervers K.A."/>
            <person name="Hundley H."/>
            <person name="Kuo A."/>
            <person name="LaButti K."/>
            <person name="Lang B.F."/>
            <person name="Lipzen A."/>
            <person name="O'Donnell K."/>
            <person name="Pangilinan J."/>
            <person name="Reynolds N."/>
            <person name="Sandor L."/>
            <person name="Smith M.E."/>
            <person name="Tsang A."/>
            <person name="Grigoriev I.V."/>
            <person name="Stajich J.E."/>
            <person name="Spatafora J.W."/>
        </authorList>
    </citation>
    <scope>NUCLEOTIDE SEQUENCE</scope>
    <source>
        <strain evidence="1">RSA 2281</strain>
    </source>
</reference>
<evidence type="ECO:0000313" key="2">
    <source>
        <dbReference type="Proteomes" id="UP001209540"/>
    </source>
</evidence>
<dbReference type="AlphaFoldDB" id="A0AAD5PB64"/>
<dbReference type="EMBL" id="JAIXMP010000023">
    <property type="protein sequence ID" value="KAI9255108.1"/>
    <property type="molecule type" value="Genomic_DNA"/>
</dbReference>
<reference evidence="1" key="2">
    <citation type="submission" date="2023-02" db="EMBL/GenBank/DDBJ databases">
        <authorList>
            <consortium name="DOE Joint Genome Institute"/>
            <person name="Mondo S.J."/>
            <person name="Chang Y."/>
            <person name="Wang Y."/>
            <person name="Ahrendt S."/>
            <person name="Andreopoulos W."/>
            <person name="Barry K."/>
            <person name="Beard J."/>
            <person name="Benny G.L."/>
            <person name="Blankenship S."/>
            <person name="Bonito G."/>
            <person name="Cuomo C."/>
            <person name="Desiro A."/>
            <person name="Gervers K.A."/>
            <person name="Hundley H."/>
            <person name="Kuo A."/>
            <person name="LaButti K."/>
            <person name="Lang B.F."/>
            <person name="Lipzen A."/>
            <person name="O'Donnell K."/>
            <person name="Pangilinan J."/>
            <person name="Reynolds N."/>
            <person name="Sandor L."/>
            <person name="Smith M.W."/>
            <person name="Tsang A."/>
            <person name="Grigoriev I.V."/>
            <person name="Stajich J.E."/>
            <person name="Spatafora J.W."/>
        </authorList>
    </citation>
    <scope>NUCLEOTIDE SEQUENCE</scope>
    <source>
        <strain evidence="1">RSA 2281</strain>
    </source>
</reference>
<accession>A0AAD5PB64</accession>
<name>A0AAD5PB64_9FUNG</name>
<protein>
    <submittedName>
        <fullName evidence="1">Uncharacterized protein</fullName>
    </submittedName>
</protein>
<gene>
    <name evidence="1" type="ORF">BDA99DRAFT_562383</name>
</gene>
<proteinExistence type="predicted"/>
<dbReference type="SUPFAM" id="SSF48452">
    <property type="entry name" value="TPR-like"/>
    <property type="match status" value="1"/>
</dbReference>
<organism evidence="1 2">
    <name type="scientific">Phascolomyces articulosus</name>
    <dbReference type="NCBI Taxonomy" id="60185"/>
    <lineage>
        <taxon>Eukaryota</taxon>
        <taxon>Fungi</taxon>
        <taxon>Fungi incertae sedis</taxon>
        <taxon>Mucoromycota</taxon>
        <taxon>Mucoromycotina</taxon>
        <taxon>Mucoromycetes</taxon>
        <taxon>Mucorales</taxon>
        <taxon>Lichtheimiaceae</taxon>
        <taxon>Phascolomyces</taxon>
    </lineage>
</organism>